<evidence type="ECO:0008006" key="3">
    <source>
        <dbReference type="Google" id="ProtNLM"/>
    </source>
</evidence>
<dbReference type="PANTHER" id="PTHR35871:SF1">
    <property type="entry name" value="CXC1-LIKE CYSTEINE CLUSTER ASSOCIATED WITH KDZ TRANSPOSASES DOMAIN-CONTAINING PROTEIN"/>
    <property type="match status" value="1"/>
</dbReference>
<organism evidence="1 2">
    <name type="scientific">Sphaerobolus stellatus (strain SS14)</name>
    <dbReference type="NCBI Taxonomy" id="990650"/>
    <lineage>
        <taxon>Eukaryota</taxon>
        <taxon>Fungi</taxon>
        <taxon>Dikarya</taxon>
        <taxon>Basidiomycota</taxon>
        <taxon>Agaricomycotina</taxon>
        <taxon>Agaricomycetes</taxon>
        <taxon>Phallomycetidae</taxon>
        <taxon>Geastrales</taxon>
        <taxon>Sphaerobolaceae</taxon>
        <taxon>Sphaerobolus</taxon>
    </lineage>
</organism>
<sequence length="473" mass="54069">MQHVNLVILPSMGYSGKHTNISKPTATWWLNKLGYYSKEVKKGIYIDGHEHPDVTQARKCYISRIAELHPFMPIVNNETLEVSYLVLPPGKRIIIAIYHDEMSVATNEQRHCVWLAEEQQILRKKGNGRSIHVSDFILETSRRLFLTKEQITEMHCTLPHEKQLTVTDAHVIIHPGKNGDPWWDNAQLMKQIECAIPIFEFLHPGAVGMWIFDCSSAHEAFSEDALNVKNMNINPGDKQQCPQPSKIPLNNLPPIPGERDTQGTIQLMVYGSDHENPDLRGKAKGIKAVLQERSSVWRKLVQAVGGNEKKVVGLCKICKASQIEKDRLLRIASQDQAEGDIIGDDGSFNPSDSGSDTCCMTRALSQQQDFLDEKPLIERYIEEKGHICLFLPKFHCELDPIEMYWGWTRHQYRTVSDQKFSTAKAIIPQILNFVDVKLIQKFFRKTWRYIDAYEKGLDAHQAAFAVKVYKSHR</sequence>
<dbReference type="InterPro" id="IPR036397">
    <property type="entry name" value="RNaseH_sf"/>
</dbReference>
<accession>A0A0C9UY20</accession>
<dbReference type="Gene3D" id="3.30.420.10">
    <property type="entry name" value="Ribonuclease H-like superfamily/Ribonuclease H"/>
    <property type="match status" value="1"/>
</dbReference>
<reference evidence="1 2" key="1">
    <citation type="submission" date="2014-06" db="EMBL/GenBank/DDBJ databases">
        <title>Evolutionary Origins and Diversification of the Mycorrhizal Mutualists.</title>
        <authorList>
            <consortium name="DOE Joint Genome Institute"/>
            <consortium name="Mycorrhizal Genomics Consortium"/>
            <person name="Kohler A."/>
            <person name="Kuo A."/>
            <person name="Nagy L.G."/>
            <person name="Floudas D."/>
            <person name="Copeland A."/>
            <person name="Barry K.W."/>
            <person name="Cichocki N."/>
            <person name="Veneault-Fourrey C."/>
            <person name="LaButti K."/>
            <person name="Lindquist E.A."/>
            <person name="Lipzen A."/>
            <person name="Lundell T."/>
            <person name="Morin E."/>
            <person name="Murat C."/>
            <person name="Riley R."/>
            <person name="Ohm R."/>
            <person name="Sun H."/>
            <person name="Tunlid A."/>
            <person name="Henrissat B."/>
            <person name="Grigoriev I.V."/>
            <person name="Hibbett D.S."/>
            <person name="Martin F."/>
        </authorList>
    </citation>
    <scope>NUCLEOTIDE SEQUENCE [LARGE SCALE GENOMIC DNA]</scope>
    <source>
        <strain evidence="1 2">SS14</strain>
    </source>
</reference>
<evidence type="ECO:0000313" key="1">
    <source>
        <dbReference type="EMBL" id="KIJ29985.1"/>
    </source>
</evidence>
<name>A0A0C9UY20_SPHS4</name>
<dbReference type="Proteomes" id="UP000054279">
    <property type="component" value="Unassembled WGS sequence"/>
</dbReference>
<dbReference type="PANTHER" id="PTHR35871">
    <property type="entry name" value="EXPRESSED PROTEIN"/>
    <property type="match status" value="1"/>
</dbReference>
<dbReference type="GO" id="GO:0003676">
    <property type="term" value="F:nucleic acid binding"/>
    <property type="evidence" value="ECO:0007669"/>
    <property type="project" value="InterPro"/>
</dbReference>
<gene>
    <name evidence="1" type="ORF">M422DRAFT_268549</name>
</gene>
<evidence type="ECO:0000313" key="2">
    <source>
        <dbReference type="Proteomes" id="UP000054279"/>
    </source>
</evidence>
<dbReference type="AlphaFoldDB" id="A0A0C9UY20"/>
<keyword evidence="2" id="KW-1185">Reference proteome</keyword>
<dbReference type="EMBL" id="KN837271">
    <property type="protein sequence ID" value="KIJ29985.1"/>
    <property type="molecule type" value="Genomic_DNA"/>
</dbReference>
<dbReference type="HOGENOM" id="CLU_005726_3_1_1"/>
<protein>
    <recommendedName>
        <fullName evidence="3">DDE-1 domain-containing protein</fullName>
    </recommendedName>
</protein>
<dbReference type="OrthoDB" id="2449121at2759"/>
<proteinExistence type="predicted"/>